<dbReference type="RefSeq" id="WP_146040059.1">
    <property type="nucleotide sequence ID" value="NZ_JANJZD010000013.1"/>
</dbReference>
<accession>A0A2K4ZI33</accession>
<dbReference type="OrthoDB" id="5653939at2"/>
<organism evidence="2 3">
    <name type="scientific">Acetatifactor muris</name>
    <dbReference type="NCBI Taxonomy" id="879566"/>
    <lineage>
        <taxon>Bacteria</taxon>
        <taxon>Bacillati</taxon>
        <taxon>Bacillota</taxon>
        <taxon>Clostridia</taxon>
        <taxon>Lachnospirales</taxon>
        <taxon>Lachnospiraceae</taxon>
        <taxon>Acetatifactor</taxon>
    </lineage>
</organism>
<sequence length="448" mass="50334">MNCTETMRKKNRFIDWAVFTVVLVLFSALTLTLFGRQVYGDLEHYHSDMKAYILEMQGLDSGYSFPYPVFFKLAALIHFAASPEMAVAISAMLLNSLSLVITKLAFNRLLCGDGRKMASGSTGTDKGGEDTGLSVPVGIAVSLFSASLFFISMLYPPDGIYLPGIKFKNIGVFSPNPFHNATYMAARPFAILAFLWYGKLLPVYENGVILRAGKGREILCGGEGKKQAALKDYMLFSLFLLIATMTKPSFTLVMVSTAGLIMLYRLIRAKFQNFVPTIQLGVCFIPTFTALLYQYRGVFMPEDGEEGGIGFCFGEVWAQYCDNIPLAVCLAIGFPLLVLVLNFRECRKNSLFRFSWQLYLVGFAEAFLLYEKGFRKVDFNFSWGYMYGIFFCHFGALLLLLQKTAGRSTGNSGKKERLLLILQWLAYLWHLACGIYYFWGIFLGGTYY</sequence>
<feature type="transmembrane region" description="Helical" evidence="1">
    <location>
        <begin position="382"/>
        <end position="401"/>
    </location>
</feature>
<keyword evidence="1" id="KW-0812">Transmembrane</keyword>
<keyword evidence="3" id="KW-1185">Reference proteome</keyword>
<gene>
    <name evidence="2" type="ORF">AMURIS_02848</name>
</gene>
<feature type="transmembrane region" description="Helical" evidence="1">
    <location>
        <begin position="421"/>
        <end position="439"/>
    </location>
</feature>
<evidence type="ECO:0000313" key="2">
    <source>
        <dbReference type="EMBL" id="SOY30125.1"/>
    </source>
</evidence>
<feature type="transmembrane region" description="Helical" evidence="1">
    <location>
        <begin position="233"/>
        <end position="262"/>
    </location>
</feature>
<dbReference type="EMBL" id="OFSM01000014">
    <property type="protein sequence ID" value="SOY30125.1"/>
    <property type="molecule type" value="Genomic_DNA"/>
</dbReference>
<feature type="transmembrane region" description="Helical" evidence="1">
    <location>
        <begin position="324"/>
        <end position="343"/>
    </location>
</feature>
<keyword evidence="1" id="KW-1133">Transmembrane helix</keyword>
<evidence type="ECO:0000256" key="1">
    <source>
        <dbReference type="SAM" id="Phobius"/>
    </source>
</evidence>
<feature type="transmembrane region" description="Helical" evidence="1">
    <location>
        <begin position="350"/>
        <end position="370"/>
    </location>
</feature>
<protein>
    <submittedName>
        <fullName evidence="2">Uncharacterized protein</fullName>
    </submittedName>
</protein>
<feature type="transmembrane region" description="Helical" evidence="1">
    <location>
        <begin position="133"/>
        <end position="156"/>
    </location>
</feature>
<keyword evidence="1" id="KW-0472">Membrane</keyword>
<proteinExistence type="predicted"/>
<reference evidence="2 3" key="1">
    <citation type="submission" date="2018-01" db="EMBL/GenBank/DDBJ databases">
        <authorList>
            <person name="Gaut B.S."/>
            <person name="Morton B.R."/>
            <person name="Clegg M.T."/>
            <person name="Duvall M.R."/>
        </authorList>
    </citation>
    <scope>NUCLEOTIDE SEQUENCE [LARGE SCALE GENOMIC DNA]</scope>
    <source>
        <strain evidence="2">GP69</strain>
    </source>
</reference>
<feature type="transmembrane region" description="Helical" evidence="1">
    <location>
        <begin position="86"/>
        <end position="106"/>
    </location>
</feature>
<name>A0A2K4ZI33_9FIRM</name>
<dbReference type="AlphaFoldDB" id="A0A2K4ZI33"/>
<dbReference type="Proteomes" id="UP000236311">
    <property type="component" value="Unassembled WGS sequence"/>
</dbReference>
<evidence type="ECO:0000313" key="3">
    <source>
        <dbReference type="Proteomes" id="UP000236311"/>
    </source>
</evidence>
<feature type="transmembrane region" description="Helical" evidence="1">
    <location>
        <begin position="274"/>
        <end position="295"/>
    </location>
</feature>